<name>A0AAD9PPP4_ACRCE</name>
<proteinExistence type="predicted"/>
<comment type="caution">
    <text evidence="5">The sequence shown here is derived from an EMBL/GenBank/DDBJ whole genome shotgun (WGS) entry which is preliminary data.</text>
</comment>
<dbReference type="InterPro" id="IPR040676">
    <property type="entry name" value="DUF5641"/>
</dbReference>
<dbReference type="InterPro" id="IPR005312">
    <property type="entry name" value="DUF1759"/>
</dbReference>
<protein>
    <submittedName>
        <fullName evidence="5">Uncharacterized protein</fullName>
    </submittedName>
</protein>
<sequence>MNAERDLHELKQLRSNSKSNLTRKVNQLRELLTADGSSEMVRAVMREIRERFKDFQNAHEICHERFSSETDKEASSKYYMGVVDQIATLQGEVATLLARVEQEISNSQVQEAQELQIRQKRMELEVQSEITAFEAERKVYESIESEKALELNLREENVVPTQSQVKFSTPREAAIAANPSSEQVGPQQVLQVSSFEVPIGVQGHDPPSPQSLKLNPNVTEWRSARSDPSPNQQSSFNAEVVAKLLEAQNKQNHALQQLVEQQQQGVVALTLPQPCLQIFDGNPANYCDFIRAFKHLIEGKTSSPSSRLYYLIQYTSGHVKELMQSCSLMGGKKGYSEARRLLKERYGQNYRIAAAHVQQLIDGPVIKSEDGAALQQFSTRLTSCTNTLKELGYLSKLDNPDSLKKIIGKLPYSMRLKWRDVVDNRTQVQDREETIEDITKFVNAKARAVSNPIFGKISEPEKNAQIKGPGKRSNGFGGFRAASYRTQVDRASRDANGANTTEPKCPLCKSNHWLARCREFRGKSLEDRLRIVKDKSLCNNCLTIGHFARRCPKDSFCKVEGCRAKHSTFLHPKPTTNSQSQSAGTIADSSDMALSQPDLPHSETTASSFVNMSSKSTISSAIGLAILPVKVKSPGNPAVVETYAFLDNGSNASFCIKQLLNRLGLEGRQSKISLTTLRGTNESVRCSLVDLQVFDLNEENMIEISSVYSTPNLPVNKEDIATREDIDRWPHLNGVEVPAIDAEIGLLIESDVPQVLQPREIRVGEHGGPYATKTLLGWTVNGPLGRLSDREGLYANFVKADAALSQQFERFCNLEFNDSADNDLAMSRNDLRGLSVMEETTQLKENHYEIALPWKSDPPRLEDNRPMAEHRLHLLKRRLARDSTMHERYKCFMEDLIEKGHARPVPREEPNPSAARWYLPHHPVYHPQKPGKLRVVFDCAAKWRGTSLNDQLLQGPDLTQSLVGVLSRFRQERVALMSDVEAMFHQVRIRPRDRTYLRFLWWPDGNFNSGPEEFQMTVHLFGATSSPSCANFTLRKTAKDNATEGNSQAVETVLKNFYVDDCLKSVATTEEAVKVAGDLSDLLAKGGFRLTKWLSNDKEVLKSIPETERATSVKILDFGDVLTERALGVQWNVNHDKFTFKIAAKDKPPTCRGILSIVSSVYDPLGFVSPYVLQAKIILQELCRKKLKWDDHILDSDLVKWKEWLRELPKLERFQVERCFKPAEFSTIESCELHHFSDASELGYGAVSYIRLVNELGDVRCSLVMAKSRLAPLKAITIPRLELSAAVLAVRLDRMIRQEITLPIKSSTFWTDSTCVLRYIRNKEKRFQTFVANRVTRILEQSQEAQWRYVDTTSNPADEASRGMSPIDLGPIPENDPEVKTESKVCLAGVAEQENPLSKIFQRYSSWRQLKKTIAWILRYKANLLQFASGRRKGASLPLSSVPIKPPSIKELDDAEAAIVTCVQEQCFREDLKFLKHASKVEGRMAVIPRSSNIYKLDPMLIDGVIRVGGRLHKAPINSNAKHPVILPRKHHVVNLIIRHYHSLSGHSGTEYTLSLMREKFWPINARAAVKQVTSLCFYCKKGRASPSQQKMASLPLDRVTPSQPPFTYVGVDCLGPFQVKHGRSSVKRYGVLFTCLTVRAVHIEVANSFDTDSFLNALRQFIARRGPPEEMRSDNGGNFVRGEKELREAIKEWNQSRIHNHLLQFNTKWTFNPPASSHHGGAWESCIRSVRKVLRALVKEQQLNDEGLRTLMCEAETIVNGRPITKLSDDPRDLEPLTPNHLLLLHSGPTTPPGNFHKNDNYGKRRWRQEQYLADVFWRHWTREYLPSLQERQKWKKEHRNVAVDDVMLVLDENTPRSSWPLGRVIEVYKNSRDGLVRSVKVKTRTSELVRPVVKVVLLEAAPKPTNDE</sequence>
<dbReference type="InterPro" id="IPR043128">
    <property type="entry name" value="Rev_trsase/Diguanyl_cyclase"/>
</dbReference>
<feature type="domain" description="Integrase catalytic" evidence="4">
    <location>
        <begin position="1601"/>
        <end position="1788"/>
    </location>
</feature>
<dbReference type="Proteomes" id="UP001249851">
    <property type="component" value="Unassembled WGS sequence"/>
</dbReference>
<dbReference type="Pfam" id="PF05380">
    <property type="entry name" value="Peptidase_A17"/>
    <property type="match status" value="1"/>
</dbReference>
<dbReference type="Gene3D" id="3.30.420.10">
    <property type="entry name" value="Ribonuclease H-like superfamily/Ribonuclease H"/>
    <property type="match status" value="1"/>
</dbReference>
<dbReference type="PANTHER" id="PTHR47331:SF1">
    <property type="entry name" value="GAG-LIKE PROTEIN"/>
    <property type="match status" value="1"/>
</dbReference>
<evidence type="ECO:0000259" key="3">
    <source>
        <dbReference type="PROSITE" id="PS50158"/>
    </source>
</evidence>
<dbReference type="InterPro" id="IPR008042">
    <property type="entry name" value="Retrotrans_Pao"/>
</dbReference>
<organism evidence="5 6">
    <name type="scientific">Acropora cervicornis</name>
    <name type="common">Staghorn coral</name>
    <dbReference type="NCBI Taxonomy" id="6130"/>
    <lineage>
        <taxon>Eukaryota</taxon>
        <taxon>Metazoa</taxon>
        <taxon>Cnidaria</taxon>
        <taxon>Anthozoa</taxon>
        <taxon>Hexacorallia</taxon>
        <taxon>Scleractinia</taxon>
        <taxon>Astrocoeniina</taxon>
        <taxon>Acroporidae</taxon>
        <taxon>Acropora</taxon>
    </lineage>
</organism>
<dbReference type="InterPro" id="IPR001584">
    <property type="entry name" value="Integrase_cat-core"/>
</dbReference>
<dbReference type="InterPro" id="IPR043502">
    <property type="entry name" value="DNA/RNA_pol_sf"/>
</dbReference>
<dbReference type="InterPro" id="IPR001878">
    <property type="entry name" value="Znf_CCHC"/>
</dbReference>
<evidence type="ECO:0000259" key="4">
    <source>
        <dbReference type="PROSITE" id="PS50994"/>
    </source>
</evidence>
<dbReference type="InterPro" id="IPR041588">
    <property type="entry name" value="Integrase_H2C2"/>
</dbReference>
<dbReference type="PROSITE" id="PS50994">
    <property type="entry name" value="INTEGRASE"/>
    <property type="match status" value="1"/>
</dbReference>
<evidence type="ECO:0000313" key="5">
    <source>
        <dbReference type="EMBL" id="KAK2546727.1"/>
    </source>
</evidence>
<gene>
    <name evidence="5" type="ORF">P5673_033641</name>
</gene>
<reference evidence="5" key="1">
    <citation type="journal article" date="2023" name="G3 (Bethesda)">
        <title>Whole genome assembly and annotation of the endangered Caribbean coral Acropora cervicornis.</title>
        <authorList>
            <person name="Selwyn J.D."/>
            <person name="Vollmer S.V."/>
        </authorList>
    </citation>
    <scope>NUCLEOTIDE SEQUENCE</scope>
    <source>
        <strain evidence="5">K2</strain>
    </source>
</reference>
<dbReference type="PROSITE" id="PS50158">
    <property type="entry name" value="ZF_CCHC"/>
    <property type="match status" value="1"/>
</dbReference>
<feature type="region of interest" description="Disordered" evidence="2">
    <location>
        <begin position="1354"/>
        <end position="1376"/>
    </location>
</feature>
<evidence type="ECO:0000256" key="2">
    <source>
        <dbReference type="SAM" id="MobiDB-lite"/>
    </source>
</evidence>
<reference evidence="5" key="2">
    <citation type="journal article" date="2023" name="Science">
        <title>Genomic signatures of disease resistance in endangered staghorn corals.</title>
        <authorList>
            <person name="Vollmer S.V."/>
            <person name="Selwyn J.D."/>
            <person name="Despard B.A."/>
            <person name="Roesel C.L."/>
        </authorList>
    </citation>
    <scope>NUCLEOTIDE SEQUENCE</scope>
    <source>
        <strain evidence="5">K2</strain>
    </source>
</reference>
<dbReference type="GO" id="GO:0015074">
    <property type="term" value="P:DNA integration"/>
    <property type="evidence" value="ECO:0007669"/>
    <property type="project" value="InterPro"/>
</dbReference>
<feature type="compositionally biased region" description="Polar residues" evidence="2">
    <location>
        <begin position="574"/>
        <end position="588"/>
    </location>
</feature>
<dbReference type="Pfam" id="PF17921">
    <property type="entry name" value="Integrase_H2C2"/>
    <property type="match status" value="1"/>
</dbReference>
<dbReference type="InterPro" id="IPR012337">
    <property type="entry name" value="RNaseH-like_sf"/>
</dbReference>
<keyword evidence="1" id="KW-0479">Metal-binding</keyword>
<evidence type="ECO:0000313" key="6">
    <source>
        <dbReference type="Proteomes" id="UP001249851"/>
    </source>
</evidence>
<dbReference type="Gene3D" id="1.10.340.70">
    <property type="match status" value="1"/>
</dbReference>
<dbReference type="GO" id="GO:0003676">
    <property type="term" value="F:nucleic acid binding"/>
    <property type="evidence" value="ECO:0007669"/>
    <property type="project" value="InterPro"/>
</dbReference>
<keyword evidence="1" id="KW-0863">Zinc-finger</keyword>
<evidence type="ECO:0000256" key="1">
    <source>
        <dbReference type="PROSITE-ProRule" id="PRU00047"/>
    </source>
</evidence>
<feature type="domain" description="CCHC-type" evidence="3">
    <location>
        <begin position="538"/>
        <end position="553"/>
    </location>
</feature>
<dbReference type="EMBL" id="JARQWQ010000307">
    <property type="protein sequence ID" value="KAK2546727.1"/>
    <property type="molecule type" value="Genomic_DNA"/>
</dbReference>
<dbReference type="GO" id="GO:0008270">
    <property type="term" value="F:zinc ion binding"/>
    <property type="evidence" value="ECO:0007669"/>
    <property type="project" value="UniProtKB-KW"/>
</dbReference>
<keyword evidence="1" id="KW-0862">Zinc</keyword>
<dbReference type="CDD" id="cd01644">
    <property type="entry name" value="RT_pepA17"/>
    <property type="match status" value="1"/>
</dbReference>
<dbReference type="Pfam" id="PF03564">
    <property type="entry name" value="DUF1759"/>
    <property type="match status" value="1"/>
</dbReference>
<accession>A0AAD9PPP4</accession>
<dbReference type="SUPFAM" id="SSF56672">
    <property type="entry name" value="DNA/RNA polymerases"/>
    <property type="match status" value="1"/>
</dbReference>
<dbReference type="Gene3D" id="3.30.70.270">
    <property type="match status" value="1"/>
</dbReference>
<dbReference type="PANTHER" id="PTHR47331">
    <property type="entry name" value="PHD-TYPE DOMAIN-CONTAINING PROTEIN"/>
    <property type="match status" value="1"/>
</dbReference>
<keyword evidence="6" id="KW-1185">Reference proteome</keyword>
<dbReference type="InterPro" id="IPR036397">
    <property type="entry name" value="RNaseH_sf"/>
</dbReference>
<feature type="region of interest" description="Disordered" evidence="2">
    <location>
        <begin position="571"/>
        <end position="598"/>
    </location>
</feature>
<dbReference type="Pfam" id="PF18701">
    <property type="entry name" value="DUF5641"/>
    <property type="match status" value="1"/>
</dbReference>
<dbReference type="SUPFAM" id="SSF53098">
    <property type="entry name" value="Ribonuclease H-like"/>
    <property type="match status" value="1"/>
</dbReference>
<dbReference type="Gene3D" id="3.10.10.10">
    <property type="entry name" value="HIV Type 1 Reverse Transcriptase, subunit A, domain 1"/>
    <property type="match status" value="1"/>
</dbReference>